<feature type="domain" description="Heparinase II/III-like C-terminal" evidence="2">
    <location>
        <begin position="483"/>
        <end position="618"/>
    </location>
</feature>
<evidence type="ECO:0000259" key="2">
    <source>
        <dbReference type="Pfam" id="PF07940"/>
    </source>
</evidence>
<sequence length="924" mass="106273">MLWFFLCYPALGQHGEHPRIYIKDQSRSDFIKSIETVSWKKAFVEEKKERLAKYIELWEEDPEWLVSRLQMNWNTKHNKVFLNEGDFSHSEGTAPVPTVRFSGSRDWATDYKSPKLEDIIPYSDDPKGIYLERKDNQKKEWVAPSETGNIIEKINDRILELVSDAAFLYWVTGEKKYADFASPVFFTYIDGMYHREAPIDIENSGQQRISGLATFEVIHERIVVSLVTSYDFLHDYFKDKNKNLDNTITVFQRWGDQIIVNGIPDNNWNLFQARFLTYIALVLDDNSSYKNKKGREYFLKHTFDVSTERQLALKESLLVYDAENGIWPESASYSVHVITTLLRIITLLDNATNTNELATYPIVEKAVFAAFQYLFPSGYIVGFGDSKHSILPPENFELLLANYKKYGTSEKGKIISTLLNELISNGQYTREASNYFELFFYVDALEKDSLSNQGETLEKLTSPTFYAPNVSLFNQRMGSDDNSVMVSTFGSFGNHAHANGIAIELFANNYVLGPDMGRGPSYWHPHHREYFSRFPAHNTVIVDGISDYYAMRSYHPFKLDYSFPKSEENATFDKVTFSKVSFLEPKTISKQQRFTAIVKSPTEKPYVVDVFRSKRQQEGKQKHEYFYHNLGQSLTFKSSKGKEFALSLTDQLSSKLGDAKGYDYFKDKKKFVTSDDIQAFFRITEKNQPDNLMKVWIKGDEKQQIYSVNGPPSKAITSGTAPKELINEPLPAFIIKREKAAWENPFALVFNPYIEGNENPISNVAFSTIEKYPTTQLIEVELKDKKTVDHITLNASVSDIAERKYFYQKGLVSIIRKLKESNEIRFLFLSGMEKFEYHDWSIITSVEAATVSIELTEEGYQIENDKPVTIGIPIGKDRKMAELQLFEDGKLVSSRKAVVSRSNPNKMKIKLSKAYSNAKLLLKE</sequence>
<evidence type="ECO:0000256" key="1">
    <source>
        <dbReference type="ARBA" id="ARBA00004196"/>
    </source>
</evidence>
<name>A0A0Q1HE02_9FLAO</name>
<evidence type="ECO:0000313" key="4">
    <source>
        <dbReference type="EMBL" id="KQC31682.1"/>
    </source>
</evidence>
<dbReference type="Gene3D" id="1.50.10.100">
    <property type="entry name" value="Chondroitin AC/alginate lyase"/>
    <property type="match status" value="1"/>
</dbReference>
<dbReference type="Gene3D" id="2.70.98.70">
    <property type="match status" value="1"/>
</dbReference>
<comment type="caution">
    <text evidence="4">The sequence shown here is derived from an EMBL/GenBank/DDBJ whole genome shotgun (WGS) entry which is preliminary data.</text>
</comment>
<proteinExistence type="predicted"/>
<dbReference type="GO" id="GO:0030313">
    <property type="term" value="C:cell envelope"/>
    <property type="evidence" value="ECO:0007669"/>
    <property type="project" value="UniProtKB-SubCell"/>
</dbReference>
<dbReference type="Proteomes" id="UP000050827">
    <property type="component" value="Unassembled WGS sequence"/>
</dbReference>
<dbReference type="STRING" id="346185.AAY42_08680"/>
<evidence type="ECO:0000313" key="5">
    <source>
        <dbReference type="Proteomes" id="UP000050827"/>
    </source>
</evidence>
<evidence type="ECO:0000259" key="3">
    <source>
        <dbReference type="Pfam" id="PF26377"/>
    </source>
</evidence>
<dbReference type="Pfam" id="PF07940">
    <property type="entry name" value="Hepar_II_III_C"/>
    <property type="match status" value="1"/>
</dbReference>
<comment type="subcellular location">
    <subcellularLocation>
        <location evidence="1">Cell envelope</location>
    </subcellularLocation>
</comment>
<dbReference type="InterPro" id="IPR008929">
    <property type="entry name" value="Chondroitin_lyas"/>
</dbReference>
<accession>A0A0Q1HE02</accession>
<protein>
    <recommendedName>
        <fullName evidence="6">Heparinase II/III-like protein</fullName>
    </recommendedName>
</protein>
<dbReference type="Pfam" id="PF26377">
    <property type="entry name" value="Ulvan_lyase_2nd"/>
    <property type="match status" value="1"/>
</dbReference>
<dbReference type="InterPro" id="IPR058849">
    <property type="entry name" value="Ulvan_lyase_2nd"/>
</dbReference>
<evidence type="ECO:0008006" key="6">
    <source>
        <dbReference type="Google" id="ProtNLM"/>
    </source>
</evidence>
<gene>
    <name evidence="4" type="ORF">AAY42_08680</name>
</gene>
<dbReference type="GO" id="GO:0016829">
    <property type="term" value="F:lyase activity"/>
    <property type="evidence" value="ECO:0007669"/>
    <property type="project" value="InterPro"/>
</dbReference>
<dbReference type="PATRIC" id="fig|1547436.3.peg.1786"/>
<reference evidence="4 5" key="1">
    <citation type="submission" date="2015-04" db="EMBL/GenBank/DDBJ databases">
        <title>Complete genome of flavobacterium.</title>
        <authorList>
            <person name="Kwon Y.M."/>
            <person name="Kim S.-J."/>
        </authorList>
    </citation>
    <scope>NUCLEOTIDE SEQUENCE [LARGE SCALE GENOMIC DNA]</scope>
    <source>
        <strain evidence="4 5">DK169</strain>
    </source>
</reference>
<dbReference type="SUPFAM" id="SSF48230">
    <property type="entry name" value="Chondroitin AC/alginate lyase"/>
    <property type="match status" value="1"/>
</dbReference>
<organism evidence="4 5">
    <name type="scientific">Flagellimonas eckloniae</name>
    <dbReference type="NCBI Taxonomy" id="346185"/>
    <lineage>
        <taxon>Bacteria</taxon>
        <taxon>Pseudomonadati</taxon>
        <taxon>Bacteroidota</taxon>
        <taxon>Flavobacteriia</taxon>
        <taxon>Flavobacteriales</taxon>
        <taxon>Flavobacteriaceae</taxon>
        <taxon>Flagellimonas</taxon>
    </lineage>
</organism>
<dbReference type="AlphaFoldDB" id="A0A0Q1HE02"/>
<dbReference type="InterPro" id="IPR012480">
    <property type="entry name" value="Hepar_II_III_C"/>
</dbReference>
<feature type="domain" description="Endo-acting ulvan lyase 2nd" evidence="3">
    <location>
        <begin position="323"/>
        <end position="434"/>
    </location>
</feature>
<dbReference type="EMBL" id="LCTZ01000002">
    <property type="protein sequence ID" value="KQC31682.1"/>
    <property type="molecule type" value="Genomic_DNA"/>
</dbReference>
<keyword evidence="5" id="KW-1185">Reference proteome</keyword>